<dbReference type="OrthoDB" id="2155246at2759"/>
<evidence type="ECO:0000313" key="8">
    <source>
        <dbReference type="EMBL" id="OCL01305.1"/>
    </source>
</evidence>
<accession>A0A8E2EMP7</accession>
<dbReference type="AlphaFoldDB" id="A0A8E2EMP7"/>
<sequence length="145" mass="16209">GDIFYAPPSTLLIHACNTQGNWGAGIALEFKKRYPQAYAMYRSHCLTKHSPKTDPVPTGTAFLIPPCETSPDAPKHWIGCLFTSARYGKAKDRPEKILASTRPAMMDLLRQVREVKGEGVMDVRMCKINSARFGVPWDRTVDVLE</sequence>
<dbReference type="InterPro" id="IPR050892">
    <property type="entry name" value="ADP-ribose_metab_enzymes"/>
</dbReference>
<dbReference type="PANTHER" id="PTHR12521:SF0">
    <property type="entry name" value="ADP-RIBOSE GLYCOHYDROLASE OARD1"/>
    <property type="match status" value="1"/>
</dbReference>
<dbReference type="InterPro" id="IPR002589">
    <property type="entry name" value="Macro_dom"/>
</dbReference>
<dbReference type="CDD" id="cd02901">
    <property type="entry name" value="Macro_Poa1p-like"/>
    <property type="match status" value="1"/>
</dbReference>
<dbReference type="PANTHER" id="PTHR12521">
    <property type="entry name" value="PROTEIN C6ORF130"/>
    <property type="match status" value="1"/>
</dbReference>
<evidence type="ECO:0000256" key="3">
    <source>
        <dbReference type="ARBA" id="ARBA00012983"/>
    </source>
</evidence>
<proteinExistence type="inferred from homology"/>
<evidence type="ECO:0000256" key="5">
    <source>
        <dbReference type="ARBA" id="ARBA00022912"/>
    </source>
</evidence>
<dbReference type="EMBL" id="KV751157">
    <property type="protein sequence ID" value="OCL01305.1"/>
    <property type="molecule type" value="Genomic_DNA"/>
</dbReference>
<evidence type="ECO:0000313" key="9">
    <source>
        <dbReference type="Proteomes" id="UP000250140"/>
    </source>
</evidence>
<evidence type="ECO:0000256" key="6">
    <source>
        <dbReference type="ARBA" id="ARBA00034427"/>
    </source>
</evidence>
<dbReference type="GO" id="GO:0004721">
    <property type="term" value="F:phosphoprotein phosphatase activity"/>
    <property type="evidence" value="ECO:0007669"/>
    <property type="project" value="UniProtKB-KW"/>
</dbReference>
<protein>
    <recommendedName>
        <fullName evidence="4">ADP-ribose 1''-phosphate phosphatase</fullName>
        <ecNumber evidence="3">3.1.3.84</ecNumber>
    </recommendedName>
</protein>
<feature type="non-terminal residue" evidence="8">
    <location>
        <position position="145"/>
    </location>
</feature>
<gene>
    <name evidence="8" type="ORF">AOQ84DRAFT_278341</name>
</gene>
<evidence type="ECO:0000256" key="2">
    <source>
        <dbReference type="ARBA" id="ARBA00006575"/>
    </source>
</evidence>
<evidence type="ECO:0000256" key="1">
    <source>
        <dbReference type="ARBA" id="ARBA00002432"/>
    </source>
</evidence>
<reference evidence="8 9" key="1">
    <citation type="journal article" date="2016" name="Nat. Commun.">
        <title>Ectomycorrhizal ecology is imprinted in the genome of the dominant symbiotic fungus Cenococcum geophilum.</title>
        <authorList>
            <consortium name="DOE Joint Genome Institute"/>
            <person name="Peter M."/>
            <person name="Kohler A."/>
            <person name="Ohm R.A."/>
            <person name="Kuo A."/>
            <person name="Krutzmann J."/>
            <person name="Morin E."/>
            <person name="Arend M."/>
            <person name="Barry K.W."/>
            <person name="Binder M."/>
            <person name="Choi C."/>
            <person name="Clum A."/>
            <person name="Copeland A."/>
            <person name="Grisel N."/>
            <person name="Haridas S."/>
            <person name="Kipfer T."/>
            <person name="LaButti K."/>
            <person name="Lindquist E."/>
            <person name="Lipzen A."/>
            <person name="Maire R."/>
            <person name="Meier B."/>
            <person name="Mihaltcheva S."/>
            <person name="Molinier V."/>
            <person name="Murat C."/>
            <person name="Poggeler S."/>
            <person name="Quandt C.A."/>
            <person name="Sperisen C."/>
            <person name="Tritt A."/>
            <person name="Tisserant E."/>
            <person name="Crous P.W."/>
            <person name="Henrissat B."/>
            <person name="Nehls U."/>
            <person name="Egli S."/>
            <person name="Spatafora J.W."/>
            <person name="Grigoriev I.V."/>
            <person name="Martin F.M."/>
        </authorList>
    </citation>
    <scope>NUCLEOTIDE SEQUENCE [LARGE SCALE GENOMIC DNA]</scope>
    <source>
        <strain evidence="8 9">CBS 207.34</strain>
    </source>
</reference>
<feature type="domain" description="Macro" evidence="7">
    <location>
        <begin position="1"/>
        <end position="145"/>
    </location>
</feature>
<dbReference type="PROSITE" id="PS51154">
    <property type="entry name" value="MACRO"/>
    <property type="match status" value="1"/>
</dbReference>
<keyword evidence="9" id="KW-1185">Reference proteome</keyword>
<dbReference type="Gene3D" id="3.40.220.10">
    <property type="entry name" value="Leucine Aminopeptidase, subunit E, domain 1"/>
    <property type="match status" value="1"/>
</dbReference>
<evidence type="ECO:0000256" key="4">
    <source>
        <dbReference type="ARBA" id="ARBA00019744"/>
    </source>
</evidence>
<dbReference type="EC" id="3.1.3.84" evidence="3"/>
<dbReference type="InterPro" id="IPR043472">
    <property type="entry name" value="Macro_dom-like"/>
</dbReference>
<dbReference type="Proteomes" id="UP000250140">
    <property type="component" value="Unassembled WGS sequence"/>
</dbReference>
<keyword evidence="5" id="KW-0904">Protein phosphatase</keyword>
<evidence type="ECO:0000259" key="7">
    <source>
        <dbReference type="PROSITE" id="PS51154"/>
    </source>
</evidence>
<keyword evidence="5" id="KW-0378">Hydrolase</keyword>
<name>A0A8E2EMP7_9PEZI</name>
<feature type="non-terminal residue" evidence="8">
    <location>
        <position position="1"/>
    </location>
</feature>
<dbReference type="Pfam" id="PF01661">
    <property type="entry name" value="Macro"/>
    <property type="match status" value="1"/>
</dbReference>
<dbReference type="SUPFAM" id="SSF52949">
    <property type="entry name" value="Macro domain-like"/>
    <property type="match status" value="1"/>
</dbReference>
<dbReference type="GO" id="GO:0140291">
    <property type="term" value="P:peptidyl-glutamate ADP-deribosylation"/>
    <property type="evidence" value="ECO:0007669"/>
    <property type="project" value="TreeGrafter"/>
</dbReference>
<comment type="similarity">
    <text evidence="2">Belongs to the POA1 family.</text>
</comment>
<comment type="function">
    <text evidence="1">Highly specific phosphatase involved in the metabolism of ADP-ribose 1''-phosphate (Appr1p) which is produced as a consequence of tRNA splicing.</text>
</comment>
<comment type="catalytic activity">
    <reaction evidence="6">
        <text>ADP-alpha-D-ribose 1''-phosphate + H2O = ADP-D-ribose + phosphate</text>
        <dbReference type="Rhea" id="RHEA:25029"/>
        <dbReference type="ChEBI" id="CHEBI:15377"/>
        <dbReference type="ChEBI" id="CHEBI:43474"/>
        <dbReference type="ChEBI" id="CHEBI:57967"/>
        <dbReference type="ChEBI" id="CHEBI:58753"/>
        <dbReference type="EC" id="3.1.3.84"/>
    </reaction>
</comment>
<organism evidence="8 9">
    <name type="scientific">Glonium stellatum</name>
    <dbReference type="NCBI Taxonomy" id="574774"/>
    <lineage>
        <taxon>Eukaryota</taxon>
        <taxon>Fungi</taxon>
        <taxon>Dikarya</taxon>
        <taxon>Ascomycota</taxon>
        <taxon>Pezizomycotina</taxon>
        <taxon>Dothideomycetes</taxon>
        <taxon>Pleosporomycetidae</taxon>
        <taxon>Gloniales</taxon>
        <taxon>Gloniaceae</taxon>
        <taxon>Glonium</taxon>
    </lineage>
</organism>